<organism evidence="5 6">
    <name type="scientific">Hydrogenibacillus schlegelii</name>
    <name type="common">Bacillus schlegelii</name>
    <dbReference type="NCBI Taxonomy" id="1484"/>
    <lineage>
        <taxon>Bacteria</taxon>
        <taxon>Bacillati</taxon>
        <taxon>Bacillota</taxon>
        <taxon>Bacilli</taxon>
        <taxon>Bacillales</taxon>
        <taxon>Bacillales Family X. Incertae Sedis</taxon>
        <taxon>Hydrogenibacillus</taxon>
    </lineage>
</organism>
<keyword evidence="2" id="KW-0547">Nucleotide-binding</keyword>
<dbReference type="Gene3D" id="1.10.8.60">
    <property type="match status" value="2"/>
</dbReference>
<dbReference type="FunFam" id="3.40.50.300:FF:000216">
    <property type="entry name" value="Type VII secretion ATPase EccA"/>
    <property type="match status" value="2"/>
</dbReference>
<sequence length="673" mass="74368">MPFKKYGNLSHPNYSLLLGLMIAGFFVHGALLKIYEMKASQIPVKPILKTYFDVAQLKHDREGNPYVAVGILTDAINEHAYYMAFYHRDQKLHFVSVGDERPYNLSLNQYIEQIEKELAPFRNKYIQQMETTLNSGQAGKKGRTEEILAELDSLIGLGAVKQEVKRILALAEAQAVRRRMGLPPLEQSWHMAFVGNPGTGKTTVARLIGELFGAVGLLPSGHLVTVGKADLVGQYIGHTAPRTREVVQKALGGILFVDEAYELADPGLRGEGFGGEALTEILVAMENYRDRLVVIVAGYSDVVEKLSKVNEGFRSRIGQVIEFPDYSAPELLEMAILAAKKQGFDLILEAREALLAHFRQIEAQAGKLGNGRYARNVIERCISAAVAKDPAAVTITADDVEHAVGVIKEKRRTPQEIWQEINSLVGLKLVKEYLREIEATVLADKQRREKGLPRLRQSLHMAFLGNPGTGKTTVARLVGELFAALGVLPSGHLVEIDRAGLVAGYLGQTALKVREVVDKALGGVLFVDEAYSLARSSEDYFGAEALDTLIKAMEDHRDNLVVILAGYTEEMQKLFKLNPGLESRVAFACEFTDYSPDELVQIARMEAKNRGFTLDSGAEKVLLDHFQEVSPRIGQLGNGRYARKLVEAAIRRAVRAGRVDSITTDDIFHEAYP</sequence>
<dbReference type="CDD" id="cd00009">
    <property type="entry name" value="AAA"/>
    <property type="match status" value="2"/>
</dbReference>
<dbReference type="InterPro" id="IPR041627">
    <property type="entry name" value="AAA_lid_6"/>
</dbReference>
<comment type="caution">
    <text evidence="5">The sequence shown here is derived from an EMBL/GenBank/DDBJ whole genome shotgun (WGS) entry which is preliminary data.</text>
</comment>
<reference evidence="5" key="1">
    <citation type="journal article" date="2021" name="Microbiology">
        <title>Metagenomic Analysis of the Microbial Community in the Underground Coal Fire Area (Kemerovo Region, Russia) Revealed Predominance of Thermophilic Members of the Phyla Deinococcus-thermus, Aquificae, and Firmicutes.</title>
        <authorList>
            <person name="Kadnikov V."/>
            <person name="Mardanov A.V."/>
            <person name="Beletsky A.V."/>
            <person name="Karnachuk O.V."/>
            <person name="Ravin N.V."/>
        </authorList>
    </citation>
    <scope>NUCLEOTIDE SEQUENCE</scope>
    <source>
        <strain evidence="5">RBS10-49</strain>
    </source>
</reference>
<feature type="domain" description="AAA+ ATPase" evidence="4">
    <location>
        <begin position="187"/>
        <end position="310"/>
    </location>
</feature>
<dbReference type="GO" id="GO:0016887">
    <property type="term" value="F:ATP hydrolysis activity"/>
    <property type="evidence" value="ECO:0007669"/>
    <property type="project" value="InterPro"/>
</dbReference>
<feature type="domain" description="AAA+ ATPase" evidence="4">
    <location>
        <begin position="457"/>
        <end position="575"/>
    </location>
</feature>
<dbReference type="InterPro" id="IPR003959">
    <property type="entry name" value="ATPase_AAA_core"/>
</dbReference>
<dbReference type="InterPro" id="IPR003593">
    <property type="entry name" value="AAA+_ATPase"/>
</dbReference>
<gene>
    <name evidence="5" type="ORF">KM312_09800</name>
</gene>
<evidence type="ECO:0000313" key="5">
    <source>
        <dbReference type="EMBL" id="MBT9282917.1"/>
    </source>
</evidence>
<evidence type="ECO:0000259" key="4">
    <source>
        <dbReference type="SMART" id="SM00382"/>
    </source>
</evidence>
<name>A0A947CXG8_HYDSH</name>
<dbReference type="PANTHER" id="PTHR43392">
    <property type="entry name" value="AAA-TYPE ATPASE FAMILY PROTEIN / ANKYRIN REPEAT FAMILY PROTEIN"/>
    <property type="match status" value="1"/>
</dbReference>
<keyword evidence="3" id="KW-0067">ATP-binding</keyword>
<dbReference type="InterPro" id="IPR027417">
    <property type="entry name" value="P-loop_NTPase"/>
</dbReference>
<dbReference type="AlphaFoldDB" id="A0A947CXG8"/>
<dbReference type="SMART" id="SM00382">
    <property type="entry name" value="AAA"/>
    <property type="match status" value="2"/>
</dbReference>
<evidence type="ECO:0000256" key="3">
    <source>
        <dbReference type="ARBA" id="ARBA00022840"/>
    </source>
</evidence>
<accession>A0A947CXG8</accession>
<evidence type="ECO:0000256" key="1">
    <source>
        <dbReference type="ARBA" id="ARBA00010378"/>
    </source>
</evidence>
<dbReference type="Pfam" id="PF00004">
    <property type="entry name" value="AAA"/>
    <property type="match status" value="2"/>
</dbReference>
<dbReference type="InterPro" id="IPR000641">
    <property type="entry name" value="CbxX/CfxQ"/>
</dbReference>
<dbReference type="GO" id="GO:0005524">
    <property type="term" value="F:ATP binding"/>
    <property type="evidence" value="ECO:0007669"/>
    <property type="project" value="UniProtKB-KW"/>
</dbReference>
<dbReference type="Proteomes" id="UP000748108">
    <property type="component" value="Unassembled WGS sequence"/>
</dbReference>
<dbReference type="Pfam" id="PF17866">
    <property type="entry name" value="AAA_lid_6"/>
    <property type="match status" value="1"/>
</dbReference>
<dbReference type="Gene3D" id="3.40.50.300">
    <property type="entry name" value="P-loop containing nucleotide triphosphate hydrolases"/>
    <property type="match status" value="2"/>
</dbReference>
<dbReference type="PRINTS" id="PR00819">
    <property type="entry name" value="CBXCFQXSUPER"/>
</dbReference>
<dbReference type="SUPFAM" id="SSF52540">
    <property type="entry name" value="P-loop containing nucleoside triphosphate hydrolases"/>
    <property type="match status" value="2"/>
</dbReference>
<protein>
    <submittedName>
        <fullName evidence="5">AAA family ATPase</fullName>
    </submittedName>
</protein>
<comment type="similarity">
    <text evidence="1">Belongs to the CbxX/CfxQ family.</text>
</comment>
<dbReference type="InterPro" id="IPR050773">
    <property type="entry name" value="CbxX/CfxQ_RuBisCO_ESX"/>
</dbReference>
<dbReference type="EMBL" id="JAHHQF010000071">
    <property type="protein sequence ID" value="MBT9282917.1"/>
    <property type="molecule type" value="Genomic_DNA"/>
</dbReference>
<evidence type="ECO:0000256" key="2">
    <source>
        <dbReference type="ARBA" id="ARBA00022741"/>
    </source>
</evidence>
<dbReference type="PANTHER" id="PTHR43392:SF2">
    <property type="entry name" value="AAA-TYPE ATPASE FAMILY PROTEIN _ ANKYRIN REPEAT FAMILY PROTEIN"/>
    <property type="match status" value="1"/>
</dbReference>
<evidence type="ECO:0000313" key="6">
    <source>
        <dbReference type="Proteomes" id="UP000748108"/>
    </source>
</evidence>
<proteinExistence type="inferred from homology"/>